<proteinExistence type="predicted"/>
<evidence type="ECO:0000256" key="1">
    <source>
        <dbReference type="SAM" id="MobiDB-lite"/>
    </source>
</evidence>
<accession>A0A5B7CZH3</accession>
<gene>
    <name evidence="2" type="ORF">E2C01_007946</name>
</gene>
<evidence type="ECO:0000313" key="3">
    <source>
        <dbReference type="Proteomes" id="UP000324222"/>
    </source>
</evidence>
<dbReference type="AlphaFoldDB" id="A0A5B7CZH3"/>
<organism evidence="2 3">
    <name type="scientific">Portunus trituberculatus</name>
    <name type="common">Swimming crab</name>
    <name type="synonym">Neptunus trituberculatus</name>
    <dbReference type="NCBI Taxonomy" id="210409"/>
    <lineage>
        <taxon>Eukaryota</taxon>
        <taxon>Metazoa</taxon>
        <taxon>Ecdysozoa</taxon>
        <taxon>Arthropoda</taxon>
        <taxon>Crustacea</taxon>
        <taxon>Multicrustacea</taxon>
        <taxon>Malacostraca</taxon>
        <taxon>Eumalacostraca</taxon>
        <taxon>Eucarida</taxon>
        <taxon>Decapoda</taxon>
        <taxon>Pleocyemata</taxon>
        <taxon>Brachyura</taxon>
        <taxon>Eubrachyura</taxon>
        <taxon>Portunoidea</taxon>
        <taxon>Portunidae</taxon>
        <taxon>Portuninae</taxon>
        <taxon>Portunus</taxon>
    </lineage>
</organism>
<feature type="compositionally biased region" description="Low complexity" evidence="1">
    <location>
        <begin position="42"/>
        <end position="68"/>
    </location>
</feature>
<name>A0A5B7CZH3_PORTR</name>
<protein>
    <submittedName>
        <fullName evidence="2">Uncharacterized protein</fullName>
    </submittedName>
</protein>
<reference evidence="2 3" key="1">
    <citation type="submission" date="2019-05" db="EMBL/GenBank/DDBJ databases">
        <title>Another draft genome of Portunus trituberculatus and its Hox gene families provides insights of decapod evolution.</title>
        <authorList>
            <person name="Jeong J.-H."/>
            <person name="Song I."/>
            <person name="Kim S."/>
            <person name="Choi T."/>
            <person name="Kim D."/>
            <person name="Ryu S."/>
            <person name="Kim W."/>
        </authorList>
    </citation>
    <scope>NUCLEOTIDE SEQUENCE [LARGE SCALE GENOMIC DNA]</scope>
    <source>
        <tissue evidence="2">Muscle</tissue>
    </source>
</reference>
<evidence type="ECO:0000313" key="2">
    <source>
        <dbReference type="EMBL" id="MPC15162.1"/>
    </source>
</evidence>
<comment type="caution">
    <text evidence="2">The sequence shown here is derived from an EMBL/GenBank/DDBJ whole genome shotgun (WGS) entry which is preliminary data.</text>
</comment>
<dbReference type="Proteomes" id="UP000324222">
    <property type="component" value="Unassembled WGS sequence"/>
</dbReference>
<feature type="region of interest" description="Disordered" evidence="1">
    <location>
        <begin position="1"/>
        <end position="68"/>
    </location>
</feature>
<sequence length="68" mass="6873">MWSRRPTGAPALNATTTLGLPDAGASCDISGGTSRRLPQRYASSDNVSSSSSPTAPARTPLPSKATGI</sequence>
<dbReference type="EMBL" id="VSRR010000406">
    <property type="protein sequence ID" value="MPC15162.1"/>
    <property type="molecule type" value="Genomic_DNA"/>
</dbReference>
<keyword evidence="3" id="KW-1185">Reference proteome</keyword>